<reference evidence="2 3" key="1">
    <citation type="submission" date="2015-11" db="EMBL/GenBank/DDBJ databases">
        <title>Draft genome sequences of new species of the genus Lactobacillus isolated from orchardgrass silage.</title>
        <authorList>
            <person name="Tohno M."/>
            <person name="Tanizawa Y."/>
            <person name="Arita M."/>
        </authorList>
    </citation>
    <scope>NUCLEOTIDE SEQUENCE [LARGE SCALE GENOMIC DNA]</scope>
    <source>
        <strain evidence="2 3">IWT5</strain>
    </source>
</reference>
<dbReference type="AlphaFoldDB" id="A0A1Z5J0K7"/>
<evidence type="ECO:0000313" key="3">
    <source>
        <dbReference type="Proteomes" id="UP000223370"/>
    </source>
</evidence>
<protein>
    <submittedName>
        <fullName evidence="2">Ethanolamine utilization protein EutP</fullName>
    </submittedName>
</protein>
<name>A0A1Z5J0K7_9LACO</name>
<dbReference type="OrthoDB" id="6179at2"/>
<comment type="similarity">
    <text evidence="1">Belongs to the EutP/PduV family.</text>
</comment>
<evidence type="ECO:0000256" key="1">
    <source>
        <dbReference type="PIRNR" id="PIRNR036409"/>
    </source>
</evidence>
<dbReference type="SUPFAM" id="SSF52540">
    <property type="entry name" value="P-loop containing nucleoside triphosphate hydrolases"/>
    <property type="match status" value="1"/>
</dbReference>
<dbReference type="GO" id="GO:0006576">
    <property type="term" value="P:biogenic amine metabolic process"/>
    <property type="evidence" value="ECO:0007669"/>
    <property type="project" value="InterPro"/>
</dbReference>
<dbReference type="EMBL" id="BCMJ01000001">
    <property type="protein sequence ID" value="GAX07563.1"/>
    <property type="molecule type" value="Genomic_DNA"/>
</dbReference>
<dbReference type="CDD" id="cd00882">
    <property type="entry name" value="Ras_like_GTPase"/>
    <property type="match status" value="1"/>
</dbReference>
<accession>A0A1Z5J0K7</accession>
<dbReference type="PANTHER" id="PTHR40453:SF1">
    <property type="entry name" value="PROTEIN YOEF"/>
    <property type="match status" value="1"/>
</dbReference>
<dbReference type="RefSeq" id="WP_098823535.1">
    <property type="nucleotide sequence ID" value="NZ_BCMJ01000001.1"/>
</dbReference>
<organism evidence="2 3">
    <name type="scientific">Secundilactobacillus silagincola</name>
    <dbReference type="NCBI Taxonomy" id="1714681"/>
    <lineage>
        <taxon>Bacteria</taxon>
        <taxon>Bacillati</taxon>
        <taxon>Bacillota</taxon>
        <taxon>Bacilli</taxon>
        <taxon>Lactobacillales</taxon>
        <taxon>Lactobacillaceae</taxon>
        <taxon>Secundilactobacillus</taxon>
    </lineage>
</organism>
<proteinExistence type="inferred from homology"/>
<comment type="caution">
    <text evidence="2">The sequence shown here is derived from an EMBL/GenBank/DDBJ whole genome shotgun (WGS) entry which is preliminary data.</text>
</comment>
<dbReference type="Gene3D" id="3.40.50.300">
    <property type="entry name" value="P-loop containing nucleotide triphosphate hydrolases"/>
    <property type="match status" value="1"/>
</dbReference>
<dbReference type="GO" id="GO:0005524">
    <property type="term" value="F:ATP binding"/>
    <property type="evidence" value="ECO:0007669"/>
    <property type="project" value="UniProtKB-UniRule"/>
</dbReference>
<dbReference type="PIRSF" id="PIRSF036409">
    <property type="entry name" value="EutP_PduV"/>
    <property type="match status" value="1"/>
</dbReference>
<keyword evidence="1" id="KW-0547">Nucleotide-binding</keyword>
<evidence type="ECO:0000313" key="2">
    <source>
        <dbReference type="EMBL" id="GAX07563.1"/>
    </source>
</evidence>
<keyword evidence="3" id="KW-1185">Reference proteome</keyword>
<sequence>MKRAMFIGPIGCGKTTLIQRLNEMEIKYNKTQTIEYYNDIIDTPGEYVEHRFMYSNLMTSAIGADIIVLMQSATDSRVILPTGFSSMFSSPTIGIVTKTDVATDKDVAIVKDRLNDAGADPIISISSYTDTNIDQVSALLK</sequence>
<dbReference type="Pfam" id="PF10662">
    <property type="entry name" value="PduV-EutP"/>
    <property type="match status" value="1"/>
</dbReference>
<dbReference type="NCBIfam" id="TIGR02528">
    <property type="entry name" value="EutP"/>
    <property type="match status" value="1"/>
</dbReference>
<dbReference type="InterPro" id="IPR027417">
    <property type="entry name" value="P-loop_NTPase"/>
</dbReference>
<dbReference type="InterPro" id="IPR012381">
    <property type="entry name" value="EutP_PduV"/>
</dbReference>
<dbReference type="Proteomes" id="UP000223370">
    <property type="component" value="Unassembled WGS sequence"/>
</dbReference>
<gene>
    <name evidence="2" type="primary">eutP</name>
    <name evidence="2" type="ORF">IWT5_00297</name>
</gene>
<dbReference type="PANTHER" id="PTHR40453">
    <property type="entry name" value="PROTEIN YOEF"/>
    <property type="match status" value="1"/>
</dbReference>